<sequence length="651" mass="72244">SRASNPDGTWDALTGGSNWDVYTKLMLHGDGSDTSQTITDEVSHTVTAVNQAQIDTEFKKFGTGSILFDGTGDYLTVPDSGEWDFGTAKFTIDFWIRLNTTDYMYIIGQYEDGTKYWFLSKDDNGKLNFVALDNGSAISFNLQSTNALLTSTGTWYHVAVVRYGTGQNNMYMFVDGDLKSNNWQVTMEADESMPEVSSLLYIGQRGDNTSYMNGWLEEFRLSKGIARWTANFTSPTSAYSGGAFAITASRFWTMADWQSGRALINSDIGLYTYTGTGDASTVSAAPIGKFLIIWKKYAFIFGIRGSPNNGQYSTISDYTTWPAGNTFSNAFDTSDGDVITGVRILKGKLYIFKRYSIFRITYLGSSPEFQVDQISGVGCPSHYIIKEVDMGGEIGTVLMFLTTDKKLAIFDGYNIQIINDVLTEETNDLFASSDDQPLSFSDMNLRYVDLFHAVVKSDTSEYILYCVLGSDTSVAYGFVFDYRVGGVYPYDGQVFASSCYALSTNKSKKLYCTGYTGYTWLQESGDDDDGTDINAYWVSGKIKAEGVALLNKNLLLGINIKEITSSSTLNIGMEYRFDWNVSWLTSQNFNFDHNDELAFGKIKVFDIGNINNMLQVKLKDNSGNPAPTIYSIELFGDLQPLGVSIQDRATS</sequence>
<evidence type="ECO:0000313" key="1">
    <source>
        <dbReference type="EMBL" id="KKN59226.1"/>
    </source>
</evidence>
<dbReference type="EMBL" id="LAZR01000734">
    <property type="protein sequence ID" value="KKN59226.1"/>
    <property type="molecule type" value="Genomic_DNA"/>
</dbReference>
<feature type="non-terminal residue" evidence="1">
    <location>
        <position position="1"/>
    </location>
</feature>
<protein>
    <recommendedName>
        <fullName evidence="2">LamG-like jellyroll fold domain-containing protein</fullName>
    </recommendedName>
</protein>
<dbReference type="SUPFAM" id="SSF49899">
    <property type="entry name" value="Concanavalin A-like lectins/glucanases"/>
    <property type="match status" value="1"/>
</dbReference>
<dbReference type="AlphaFoldDB" id="A0A0F9UD99"/>
<name>A0A0F9UD99_9ZZZZ</name>
<dbReference type="Pfam" id="PF13385">
    <property type="entry name" value="Laminin_G_3"/>
    <property type="match status" value="1"/>
</dbReference>
<gene>
    <name evidence="1" type="ORF">LCGC14_0544530</name>
</gene>
<comment type="caution">
    <text evidence="1">The sequence shown here is derived from an EMBL/GenBank/DDBJ whole genome shotgun (WGS) entry which is preliminary data.</text>
</comment>
<organism evidence="1">
    <name type="scientific">marine sediment metagenome</name>
    <dbReference type="NCBI Taxonomy" id="412755"/>
    <lineage>
        <taxon>unclassified sequences</taxon>
        <taxon>metagenomes</taxon>
        <taxon>ecological metagenomes</taxon>
    </lineage>
</organism>
<accession>A0A0F9UD99</accession>
<proteinExistence type="predicted"/>
<dbReference type="Gene3D" id="2.60.120.200">
    <property type="match status" value="1"/>
</dbReference>
<dbReference type="InterPro" id="IPR013320">
    <property type="entry name" value="ConA-like_dom_sf"/>
</dbReference>
<reference evidence="1" key="1">
    <citation type="journal article" date="2015" name="Nature">
        <title>Complex archaea that bridge the gap between prokaryotes and eukaryotes.</title>
        <authorList>
            <person name="Spang A."/>
            <person name="Saw J.H."/>
            <person name="Jorgensen S.L."/>
            <person name="Zaremba-Niedzwiedzka K."/>
            <person name="Martijn J."/>
            <person name="Lind A.E."/>
            <person name="van Eijk R."/>
            <person name="Schleper C."/>
            <person name="Guy L."/>
            <person name="Ettema T.J."/>
        </authorList>
    </citation>
    <scope>NUCLEOTIDE SEQUENCE</scope>
</reference>
<evidence type="ECO:0008006" key="2">
    <source>
        <dbReference type="Google" id="ProtNLM"/>
    </source>
</evidence>